<gene>
    <name evidence="2" type="ORF">PGLA2088_LOCUS4402</name>
</gene>
<protein>
    <submittedName>
        <fullName evidence="2">Uncharacterized protein</fullName>
    </submittedName>
</protein>
<evidence type="ECO:0000313" key="3">
    <source>
        <dbReference type="Proteomes" id="UP000626109"/>
    </source>
</evidence>
<dbReference type="AlphaFoldDB" id="A0A813I703"/>
<sequence>HVDVGIQQRSALLAALRAKLESSGVFDVSQGSAVAVDEEPAQTLQQLAVAISRSSSEATEGPLLLQLAEEPAQHVPGQLAPKLPDARSSPDEASPPGGGGDAFTNVMAQLDRGLDKRQQMIDALKAQLSKSAALPRSAAPGPPAQ</sequence>
<organism evidence="2 3">
    <name type="scientific">Polarella glacialis</name>
    <name type="common">Dinoflagellate</name>
    <dbReference type="NCBI Taxonomy" id="89957"/>
    <lineage>
        <taxon>Eukaryota</taxon>
        <taxon>Sar</taxon>
        <taxon>Alveolata</taxon>
        <taxon>Dinophyceae</taxon>
        <taxon>Suessiales</taxon>
        <taxon>Suessiaceae</taxon>
        <taxon>Polarella</taxon>
    </lineage>
</organism>
<evidence type="ECO:0000256" key="1">
    <source>
        <dbReference type="SAM" id="MobiDB-lite"/>
    </source>
</evidence>
<feature type="non-terminal residue" evidence="2">
    <location>
        <position position="145"/>
    </location>
</feature>
<dbReference type="Proteomes" id="UP000626109">
    <property type="component" value="Unassembled WGS sequence"/>
</dbReference>
<feature type="non-terminal residue" evidence="2">
    <location>
        <position position="1"/>
    </location>
</feature>
<dbReference type="EMBL" id="CAJNNW010004004">
    <property type="protein sequence ID" value="CAE8645994.1"/>
    <property type="molecule type" value="Genomic_DNA"/>
</dbReference>
<reference evidence="2" key="1">
    <citation type="submission" date="2021-02" db="EMBL/GenBank/DDBJ databases">
        <authorList>
            <person name="Dougan E. K."/>
            <person name="Rhodes N."/>
            <person name="Thang M."/>
            <person name="Chan C."/>
        </authorList>
    </citation>
    <scope>NUCLEOTIDE SEQUENCE</scope>
</reference>
<feature type="region of interest" description="Disordered" evidence="1">
    <location>
        <begin position="69"/>
        <end position="111"/>
    </location>
</feature>
<name>A0A813I703_POLGL</name>
<comment type="caution">
    <text evidence="2">The sequence shown here is derived from an EMBL/GenBank/DDBJ whole genome shotgun (WGS) entry which is preliminary data.</text>
</comment>
<evidence type="ECO:0000313" key="2">
    <source>
        <dbReference type="EMBL" id="CAE8645994.1"/>
    </source>
</evidence>
<accession>A0A813I703</accession>
<proteinExistence type="predicted"/>